<keyword evidence="2" id="KW-0862">Zinc</keyword>
<keyword evidence="3" id="KW-1185">Reference proteome</keyword>
<dbReference type="GO" id="GO:0008270">
    <property type="term" value="F:zinc ion binding"/>
    <property type="evidence" value="ECO:0007669"/>
    <property type="project" value="UniProtKB-KW"/>
</dbReference>
<dbReference type="EMBL" id="FOES01000042">
    <property type="protein sequence ID" value="SER03886.1"/>
    <property type="molecule type" value="Genomic_DNA"/>
</dbReference>
<reference evidence="2 3" key="1">
    <citation type="submission" date="2016-10" db="EMBL/GenBank/DDBJ databases">
        <authorList>
            <person name="de Groot N.N."/>
        </authorList>
    </citation>
    <scope>NUCLEOTIDE SEQUENCE [LARGE SCALE GENOMIC DNA]</scope>
    <source>
        <strain evidence="2 3">DSM 21633</strain>
    </source>
</reference>
<dbReference type="InterPro" id="IPR029261">
    <property type="entry name" value="Transposase_Znf"/>
</dbReference>
<proteinExistence type="predicted"/>
<name>A0A1H9KXK3_9BACI</name>
<feature type="domain" description="Transposase IS204/IS1001/IS1096/IS1165 zinc-finger" evidence="1">
    <location>
        <begin position="34"/>
        <end position="74"/>
    </location>
</feature>
<dbReference type="Proteomes" id="UP000199427">
    <property type="component" value="Unassembled WGS sequence"/>
</dbReference>
<sequence length="74" mass="8786">MHSNIFIPGLEEFIVTNASEKGGMYQLHVELKRKPHRCPACGNYTDRIHDYRVQKIQHTQAFGRPTVLFYRKRR</sequence>
<gene>
    <name evidence="2" type="ORF">SAMN05216362_1421</name>
</gene>
<organism evidence="2 3">
    <name type="scientific">Piscibacillus halophilus</name>
    <dbReference type="NCBI Taxonomy" id="571933"/>
    <lineage>
        <taxon>Bacteria</taxon>
        <taxon>Bacillati</taxon>
        <taxon>Bacillota</taxon>
        <taxon>Bacilli</taxon>
        <taxon>Bacillales</taxon>
        <taxon>Bacillaceae</taxon>
        <taxon>Piscibacillus</taxon>
    </lineage>
</organism>
<evidence type="ECO:0000259" key="1">
    <source>
        <dbReference type="Pfam" id="PF14690"/>
    </source>
</evidence>
<protein>
    <submittedName>
        <fullName evidence="2">Zinc-finger of transposase IS204/IS1001/IS1096/IS1165</fullName>
    </submittedName>
</protein>
<feature type="non-terminal residue" evidence="2">
    <location>
        <position position="74"/>
    </location>
</feature>
<dbReference type="Pfam" id="PF14690">
    <property type="entry name" value="Zn_ribbon_ISL3"/>
    <property type="match status" value="1"/>
</dbReference>
<dbReference type="RefSeq" id="WP_143063844.1">
    <property type="nucleotide sequence ID" value="NZ_FOES01000042.1"/>
</dbReference>
<accession>A0A1H9KXK3</accession>
<evidence type="ECO:0000313" key="3">
    <source>
        <dbReference type="Proteomes" id="UP000199427"/>
    </source>
</evidence>
<keyword evidence="2" id="KW-0863">Zinc-finger</keyword>
<evidence type="ECO:0000313" key="2">
    <source>
        <dbReference type="EMBL" id="SER03886.1"/>
    </source>
</evidence>
<dbReference type="AlphaFoldDB" id="A0A1H9KXK3"/>
<dbReference type="OrthoDB" id="6197054at2"/>
<keyword evidence="2" id="KW-0479">Metal-binding</keyword>